<reference evidence="1 2" key="2">
    <citation type="journal article" date="2012" name="PLoS Pathog.">
        <title>Diverse lifestyles and strategies of plant pathogenesis encoded in the genomes of eighteen Dothideomycetes fungi.</title>
        <authorList>
            <person name="Ohm R.A."/>
            <person name="Feau N."/>
            <person name="Henrissat B."/>
            <person name="Schoch C.L."/>
            <person name="Horwitz B.A."/>
            <person name="Barry K.W."/>
            <person name="Condon B.J."/>
            <person name="Copeland A.C."/>
            <person name="Dhillon B."/>
            <person name="Glaser F."/>
            <person name="Hesse C.N."/>
            <person name="Kosti I."/>
            <person name="LaButti K."/>
            <person name="Lindquist E.A."/>
            <person name="Lucas S."/>
            <person name="Salamov A.A."/>
            <person name="Bradshaw R.E."/>
            <person name="Ciuffetti L."/>
            <person name="Hamelin R.C."/>
            <person name="Kema G.H.J."/>
            <person name="Lawrence C."/>
            <person name="Scott J.A."/>
            <person name="Spatafora J.W."/>
            <person name="Turgeon B.G."/>
            <person name="de Wit P.J.G.M."/>
            <person name="Zhong S."/>
            <person name="Goodwin S.B."/>
            <person name="Grigoriev I.V."/>
        </authorList>
    </citation>
    <scope>NUCLEOTIDE SEQUENCE [LARGE SCALE GENOMIC DNA]</scope>
    <source>
        <strain evidence="2">NZE10 / CBS 128990</strain>
    </source>
</reference>
<proteinExistence type="predicted"/>
<keyword evidence="2" id="KW-1185">Reference proteome</keyword>
<dbReference type="Proteomes" id="UP000016933">
    <property type="component" value="Unassembled WGS sequence"/>
</dbReference>
<gene>
    <name evidence="1" type="ORF">DOTSEDRAFT_39931</name>
</gene>
<sequence length="147" mass="15558">MEYYLRFGGGLGLGLGVPVVSYAPRPMFVEAMSSLRIIDKESSNGRNAVAQGTGIELLSQGQRGPDRKSGLEVTSDRDAELVSVVVAALIDSGQPVRRTIRPTTSAGMQTMLFAMCALVETAVNFLAGLGGRQVCAPLSLAVRGRWS</sequence>
<dbReference type="AlphaFoldDB" id="N1PYQ0"/>
<dbReference type="HOGENOM" id="CLU_1768000_0_0_1"/>
<reference evidence="2" key="1">
    <citation type="journal article" date="2012" name="PLoS Genet.">
        <title>The genomes of the fungal plant pathogens Cladosporium fulvum and Dothistroma septosporum reveal adaptation to different hosts and lifestyles but also signatures of common ancestry.</title>
        <authorList>
            <person name="de Wit P.J.G.M."/>
            <person name="van der Burgt A."/>
            <person name="Oekmen B."/>
            <person name="Stergiopoulos I."/>
            <person name="Abd-Elsalam K.A."/>
            <person name="Aerts A.L."/>
            <person name="Bahkali A.H."/>
            <person name="Beenen H.G."/>
            <person name="Chettri P."/>
            <person name="Cox M.P."/>
            <person name="Datema E."/>
            <person name="de Vries R.P."/>
            <person name="Dhillon B."/>
            <person name="Ganley A.R."/>
            <person name="Griffiths S.A."/>
            <person name="Guo Y."/>
            <person name="Hamelin R.C."/>
            <person name="Henrissat B."/>
            <person name="Kabir M.S."/>
            <person name="Jashni M.K."/>
            <person name="Kema G."/>
            <person name="Klaubauf S."/>
            <person name="Lapidus A."/>
            <person name="Levasseur A."/>
            <person name="Lindquist E."/>
            <person name="Mehrabi R."/>
            <person name="Ohm R.A."/>
            <person name="Owen T.J."/>
            <person name="Salamov A."/>
            <person name="Schwelm A."/>
            <person name="Schijlen E."/>
            <person name="Sun H."/>
            <person name="van den Burg H.A."/>
            <person name="van Ham R.C.H.J."/>
            <person name="Zhang S."/>
            <person name="Goodwin S.B."/>
            <person name="Grigoriev I.V."/>
            <person name="Collemare J."/>
            <person name="Bradshaw R.E."/>
        </authorList>
    </citation>
    <scope>NUCLEOTIDE SEQUENCE [LARGE SCALE GENOMIC DNA]</scope>
    <source>
        <strain evidence="2">NZE10 / CBS 128990</strain>
    </source>
</reference>
<evidence type="ECO:0000313" key="2">
    <source>
        <dbReference type="Proteomes" id="UP000016933"/>
    </source>
</evidence>
<name>N1PYQ0_DOTSN</name>
<organism evidence="1 2">
    <name type="scientific">Dothistroma septosporum (strain NZE10 / CBS 128990)</name>
    <name type="common">Red band needle blight fungus</name>
    <name type="synonym">Mycosphaerella pini</name>
    <dbReference type="NCBI Taxonomy" id="675120"/>
    <lineage>
        <taxon>Eukaryota</taxon>
        <taxon>Fungi</taxon>
        <taxon>Dikarya</taxon>
        <taxon>Ascomycota</taxon>
        <taxon>Pezizomycotina</taxon>
        <taxon>Dothideomycetes</taxon>
        <taxon>Dothideomycetidae</taxon>
        <taxon>Mycosphaerellales</taxon>
        <taxon>Mycosphaerellaceae</taxon>
        <taxon>Dothistroma</taxon>
    </lineage>
</organism>
<dbReference type="EMBL" id="KB446535">
    <property type="protein sequence ID" value="EME48621.1"/>
    <property type="molecule type" value="Genomic_DNA"/>
</dbReference>
<protein>
    <submittedName>
        <fullName evidence="1">Uncharacterized protein</fullName>
    </submittedName>
</protein>
<accession>N1PYQ0</accession>
<evidence type="ECO:0000313" key="1">
    <source>
        <dbReference type="EMBL" id="EME48621.1"/>
    </source>
</evidence>